<dbReference type="Pfam" id="PF15869">
    <property type="entry name" value="TolB_like"/>
    <property type="match status" value="1"/>
</dbReference>
<name>A0A2U2B7H1_9BACT</name>
<dbReference type="PROSITE" id="PS51257">
    <property type="entry name" value="PROKAR_LIPOPROTEIN"/>
    <property type="match status" value="1"/>
</dbReference>
<accession>A0A2U2B7H1</accession>
<dbReference type="SUPFAM" id="SSF50969">
    <property type="entry name" value="YVTN repeat-like/Quinoprotein amine dehydrogenase"/>
    <property type="match status" value="1"/>
</dbReference>
<organism evidence="1 2">
    <name type="scientific">Marinilabilia rubra</name>
    <dbReference type="NCBI Taxonomy" id="2162893"/>
    <lineage>
        <taxon>Bacteria</taxon>
        <taxon>Pseudomonadati</taxon>
        <taxon>Bacteroidota</taxon>
        <taxon>Bacteroidia</taxon>
        <taxon>Marinilabiliales</taxon>
        <taxon>Marinilabiliaceae</taxon>
        <taxon>Marinilabilia</taxon>
    </lineage>
</organism>
<dbReference type="EMBL" id="QEWP01000009">
    <property type="protein sequence ID" value="PWD99031.1"/>
    <property type="molecule type" value="Genomic_DNA"/>
</dbReference>
<gene>
    <name evidence="1" type="ORF">DDZ16_12255</name>
</gene>
<dbReference type="InterPro" id="IPR011044">
    <property type="entry name" value="Quino_amine_DH_bsu"/>
</dbReference>
<dbReference type="RefSeq" id="WP_109264770.1">
    <property type="nucleotide sequence ID" value="NZ_QEWP01000009.1"/>
</dbReference>
<proteinExistence type="predicted"/>
<comment type="caution">
    <text evidence="1">The sequence shown here is derived from an EMBL/GenBank/DDBJ whole genome shotgun (WGS) entry which is preliminary data.</text>
</comment>
<evidence type="ECO:0000313" key="2">
    <source>
        <dbReference type="Proteomes" id="UP000244956"/>
    </source>
</evidence>
<dbReference type="OrthoDB" id="1096938at2"/>
<keyword evidence="2" id="KW-1185">Reference proteome</keyword>
<dbReference type="Proteomes" id="UP000244956">
    <property type="component" value="Unassembled WGS sequence"/>
</dbReference>
<dbReference type="AlphaFoldDB" id="A0A2U2B7H1"/>
<protein>
    <recommendedName>
        <fullName evidence="3">6-bladed beta-propeller</fullName>
    </recommendedName>
</protein>
<evidence type="ECO:0000313" key="1">
    <source>
        <dbReference type="EMBL" id="PWD99031.1"/>
    </source>
</evidence>
<reference evidence="1 2" key="1">
    <citation type="submission" date="2018-05" db="EMBL/GenBank/DDBJ databases">
        <title>Marinilabilia rubrum sp. nov., isolated from saltern sediment.</title>
        <authorList>
            <person name="Zhang R."/>
        </authorList>
    </citation>
    <scope>NUCLEOTIDE SEQUENCE [LARGE SCALE GENOMIC DNA]</scope>
    <source>
        <strain evidence="1 2">WTE16</strain>
    </source>
</reference>
<evidence type="ECO:0008006" key="3">
    <source>
        <dbReference type="Google" id="ProtNLM"/>
    </source>
</evidence>
<sequence length="357" mass="41181">MKHAIYIFYWIIGLLTISCSTNESGRVDFDESSFAEKHLLKDGRFLFEDTLDLELLDPRWIRYHPDSFLVLQELRAPELIKIIDLKTLTTQSLVKSGRGPKEVISGWGIFIVGKDIWLYDAQKPKLLRLAKSDNRTFKVAEQVKINALHLTPPGFLNADTNYIGLLYNSKHRLSMYNPRGDLIKQTGTPPHFQHDNKSKPELSTIFRSTISASPDGQRIVLGCENTDIIEIYDFDKGFQKRFHGPFGHKFHVETTKSGNLTGQKVRPSLRAYRNAIGTEKGFYIGYNGLYKENKKQITENSRLIPKHIFYFSWEGNPLKHYELDSSFRSFDFSTNKEKLFCITLTPAPKIMVYDFPN</sequence>